<accession>A0A4R1KVN0</accession>
<evidence type="ECO:0000313" key="2">
    <source>
        <dbReference type="EMBL" id="TCK68409.1"/>
    </source>
</evidence>
<keyword evidence="3" id="KW-1185">Reference proteome</keyword>
<sequence>MSNEIELKLAVTPEIADQFSQILSDFHILKQDKLFLGNIYYDTADRYFAQHKMGLRVRSENQQFTMTLKTNGNVTGGLHIRPEYNFLLNSAQPDVAVLQQIENITLPTDLKLAPIFSTDFMRQWWLIECGKNTEIEIALDRGEIKVKDKIKPICEIEFELKSGELADLFTFVANLSFVDGVRLSSWSKAKRGYQLTQGGLSTAKDWLEQWRVFLDVEKSAVNSQQVLTALLNYEQQLIEETMQFGIDFFAQQFIQTVERIGAFFNLYHYYVDNGHLIQQVFEQQLERNHNLDENMVLDIVESNQYLFEQIRHIIRLHSESKDSQQAMRRLQNLLQQGQYVKRMLNLMRMVN</sequence>
<dbReference type="InterPro" id="IPR039013">
    <property type="entry name" value="YgiF"/>
</dbReference>
<dbReference type="InterPro" id="IPR033469">
    <property type="entry name" value="CYTH-like_dom_sf"/>
</dbReference>
<dbReference type="SUPFAM" id="SSF55154">
    <property type="entry name" value="CYTH-like phosphatases"/>
    <property type="match status" value="1"/>
</dbReference>
<proteinExistence type="predicted"/>
<dbReference type="Gene3D" id="2.40.320.10">
    <property type="entry name" value="Hypothetical Protein Pfu-838710-001"/>
    <property type="match status" value="1"/>
</dbReference>
<dbReference type="CDD" id="cd07756">
    <property type="entry name" value="CYTH-like_Pase_CHAD"/>
    <property type="match status" value="1"/>
</dbReference>
<dbReference type="InterPro" id="IPR023577">
    <property type="entry name" value="CYTH_domain"/>
</dbReference>
<reference evidence="2 3" key="1">
    <citation type="submission" date="2019-03" db="EMBL/GenBank/DDBJ databases">
        <title>Genomic Encyclopedia of Type Strains, Phase IV (KMG-IV): sequencing the most valuable type-strain genomes for metagenomic binning, comparative biology and taxonomic classification.</title>
        <authorList>
            <person name="Goeker M."/>
        </authorList>
    </citation>
    <scope>NUCLEOTIDE SEQUENCE [LARGE SCALE GENOMIC DNA]</scope>
    <source>
        <strain evidence="2 3">DSM 10053</strain>
    </source>
</reference>
<gene>
    <name evidence="2" type="ORF">EV692_1742</name>
</gene>
<dbReference type="Pfam" id="PF01928">
    <property type="entry name" value="CYTH"/>
    <property type="match status" value="1"/>
</dbReference>
<dbReference type="SMART" id="SM01118">
    <property type="entry name" value="CYTH"/>
    <property type="match status" value="1"/>
</dbReference>
<evidence type="ECO:0000259" key="1">
    <source>
        <dbReference type="PROSITE" id="PS51707"/>
    </source>
</evidence>
<dbReference type="Proteomes" id="UP000295496">
    <property type="component" value="Unassembled WGS sequence"/>
</dbReference>
<organism evidence="2 3">
    <name type="scientific">Lonepinella koalarum</name>
    <dbReference type="NCBI Taxonomy" id="53417"/>
    <lineage>
        <taxon>Bacteria</taxon>
        <taxon>Pseudomonadati</taxon>
        <taxon>Pseudomonadota</taxon>
        <taxon>Gammaproteobacteria</taxon>
        <taxon>Pasteurellales</taxon>
        <taxon>Pasteurellaceae</taxon>
        <taxon>Lonepinella</taxon>
    </lineage>
</organism>
<evidence type="ECO:0000313" key="3">
    <source>
        <dbReference type="Proteomes" id="UP000295496"/>
    </source>
</evidence>
<name>A0A4R1KVN0_9PAST</name>
<protein>
    <submittedName>
        <fullName evidence="2">Inorganic triphosphatase YgiF</fullName>
    </submittedName>
</protein>
<dbReference type="PROSITE" id="PS51707">
    <property type="entry name" value="CYTH"/>
    <property type="match status" value="1"/>
</dbReference>
<feature type="domain" description="CYTH" evidence="1">
    <location>
        <begin position="2"/>
        <end position="199"/>
    </location>
</feature>
<dbReference type="PANTHER" id="PTHR39569">
    <property type="entry name" value="INORGANIC TRIPHOSPHATASE"/>
    <property type="match status" value="1"/>
</dbReference>
<dbReference type="RefSeq" id="WP_132302337.1">
    <property type="nucleotide sequence ID" value="NZ_CP170642.1"/>
</dbReference>
<dbReference type="PANTHER" id="PTHR39569:SF1">
    <property type="entry name" value="INORGANIC TRIPHOSPHATASE"/>
    <property type="match status" value="1"/>
</dbReference>
<comment type="caution">
    <text evidence="2">The sequence shown here is derived from an EMBL/GenBank/DDBJ whole genome shotgun (WGS) entry which is preliminary data.</text>
</comment>
<dbReference type="GO" id="GO:0050355">
    <property type="term" value="F:inorganic triphosphate phosphatase activity"/>
    <property type="evidence" value="ECO:0007669"/>
    <property type="project" value="InterPro"/>
</dbReference>
<dbReference type="OrthoDB" id="3034217at2"/>
<dbReference type="AlphaFoldDB" id="A0A4R1KVN0"/>
<dbReference type="GO" id="GO:0046872">
    <property type="term" value="F:metal ion binding"/>
    <property type="evidence" value="ECO:0007669"/>
    <property type="project" value="TreeGrafter"/>
</dbReference>
<dbReference type="EMBL" id="SMGJ01000005">
    <property type="protein sequence ID" value="TCK68409.1"/>
    <property type="molecule type" value="Genomic_DNA"/>
</dbReference>